<feature type="domain" description="Myb/SANT-like DNA-binding" evidence="2">
    <location>
        <begin position="22"/>
        <end position="116"/>
    </location>
</feature>
<gene>
    <name evidence="4" type="ORF">HanXRQr2_Chr01g0028301</name>
    <name evidence="3" type="ORF">HanXRQr2_Chr11g0466401</name>
</gene>
<evidence type="ECO:0000256" key="1">
    <source>
        <dbReference type="SAM" id="MobiDB-lite"/>
    </source>
</evidence>
<evidence type="ECO:0000313" key="4">
    <source>
        <dbReference type="EMBL" id="KAF5822586.1"/>
    </source>
</evidence>
<dbReference type="PANTHER" id="PTHR31307">
    <property type="entry name" value="TRIHELIX TRANSCRIPTION FACTOR ASIL2"/>
    <property type="match status" value="1"/>
</dbReference>
<evidence type="ECO:0000313" key="3">
    <source>
        <dbReference type="EMBL" id="KAF5779933.1"/>
    </source>
</evidence>
<dbReference type="InterPro" id="IPR044822">
    <property type="entry name" value="Myb_DNA-bind_4"/>
</dbReference>
<dbReference type="EMBL" id="MNCJ02000326">
    <property type="protein sequence ID" value="KAF5779933.1"/>
    <property type="molecule type" value="Genomic_DNA"/>
</dbReference>
<dbReference type="PANTHER" id="PTHR31307:SF49">
    <property type="entry name" value="ALCOHOL DEHYDROGENASE TRANSCRIPTION FACTOR MYB_SANT-LIKE FAMILY PROTEIN"/>
    <property type="match status" value="1"/>
</dbReference>
<reference evidence="3" key="1">
    <citation type="journal article" date="2017" name="Nature">
        <title>The sunflower genome provides insights into oil metabolism, flowering and Asterid evolution.</title>
        <authorList>
            <person name="Badouin H."/>
            <person name="Gouzy J."/>
            <person name="Grassa C.J."/>
            <person name="Murat F."/>
            <person name="Staton S.E."/>
            <person name="Cottret L."/>
            <person name="Lelandais-Briere C."/>
            <person name="Owens G.L."/>
            <person name="Carrere S."/>
            <person name="Mayjonade B."/>
            <person name="Legrand L."/>
            <person name="Gill N."/>
            <person name="Kane N.C."/>
            <person name="Bowers J.E."/>
            <person name="Hubner S."/>
            <person name="Bellec A."/>
            <person name="Berard A."/>
            <person name="Berges H."/>
            <person name="Blanchet N."/>
            <person name="Boniface M.C."/>
            <person name="Brunel D."/>
            <person name="Catrice O."/>
            <person name="Chaidir N."/>
            <person name="Claudel C."/>
            <person name="Donnadieu C."/>
            <person name="Faraut T."/>
            <person name="Fievet G."/>
            <person name="Helmstetter N."/>
            <person name="King M."/>
            <person name="Knapp S.J."/>
            <person name="Lai Z."/>
            <person name="Le Paslier M.C."/>
            <person name="Lippi Y."/>
            <person name="Lorenzon L."/>
            <person name="Mandel J.R."/>
            <person name="Marage G."/>
            <person name="Marchand G."/>
            <person name="Marquand E."/>
            <person name="Bret-Mestries E."/>
            <person name="Morien E."/>
            <person name="Nambeesan S."/>
            <person name="Nguyen T."/>
            <person name="Pegot-Espagnet P."/>
            <person name="Pouilly N."/>
            <person name="Raftis F."/>
            <person name="Sallet E."/>
            <person name="Schiex T."/>
            <person name="Thomas J."/>
            <person name="Vandecasteele C."/>
            <person name="Vares D."/>
            <person name="Vear F."/>
            <person name="Vautrin S."/>
            <person name="Crespi M."/>
            <person name="Mangin B."/>
            <person name="Burke J.M."/>
            <person name="Salse J."/>
            <person name="Munos S."/>
            <person name="Vincourt P."/>
            <person name="Rieseberg L.H."/>
            <person name="Langlade N.B."/>
        </authorList>
    </citation>
    <scope>NUCLEOTIDE SEQUENCE</scope>
    <source>
        <tissue evidence="3">Leaves</tissue>
    </source>
</reference>
<protein>
    <submittedName>
        <fullName evidence="3">Transcription factor Trihelix family</fullName>
    </submittedName>
</protein>
<dbReference type="SMART" id="SM00595">
    <property type="entry name" value="MADF"/>
    <property type="match status" value="1"/>
</dbReference>
<dbReference type="Proteomes" id="UP000215914">
    <property type="component" value="Unassembled WGS sequence"/>
</dbReference>
<reference evidence="3" key="2">
    <citation type="submission" date="2020-06" db="EMBL/GenBank/DDBJ databases">
        <title>Helianthus annuus Genome sequencing and assembly Release 2.</title>
        <authorList>
            <person name="Gouzy J."/>
            <person name="Langlade N."/>
            <person name="Munos S."/>
        </authorList>
    </citation>
    <scope>NUCLEOTIDE SEQUENCE</scope>
    <source>
        <tissue evidence="3">Leaves</tissue>
    </source>
</reference>
<proteinExistence type="predicted"/>
<dbReference type="FunFam" id="1.10.10.60:FF:000152">
    <property type="entry name" value="Trihelix transcription factor ASIL2"/>
    <property type="match status" value="1"/>
</dbReference>
<evidence type="ECO:0000259" key="2">
    <source>
        <dbReference type="Pfam" id="PF13837"/>
    </source>
</evidence>
<dbReference type="Gramene" id="mRNA:HanXRQr2_Chr11g0466401">
    <property type="protein sequence ID" value="CDS:HanXRQr2_Chr11g0466401.1"/>
    <property type="gene ID" value="HanXRQr2_Chr11g0466401"/>
</dbReference>
<accession>A0A9K3MYK4</accession>
<sequence>MHSPSSSPPPPPKPPSRRLPPPCWSDAETVALIDCYREKWYSLRRGNLRAPDWQEVADGVAQRCRLTFPAKTSIQCRHKMEKLRKRYRSEIQRIGSGLKRNMYSSSWIHFKLMHDMELGFSSSSDLTVSLNNRYDDVADEVPDEVEVEEDEDDMLLYHNGNTNSNGDGNRVRIKIPNFAVMTSARNNRLLDDLPPNMNPGYGSGGTGRLKRKIDGDNVMNEMVEAVRRLGDGFVRMERMKMDMARELESMRMKAEMRQTEMIIETHQKLWESFSKTVLEGKKGKRNEEGV</sequence>
<dbReference type="OrthoDB" id="1901794at2759"/>
<dbReference type="Gene3D" id="1.10.10.60">
    <property type="entry name" value="Homeodomain-like"/>
    <property type="match status" value="1"/>
</dbReference>
<name>A0A9K3MYK4_HELAN</name>
<dbReference type="Gramene" id="mRNA:HanXRQr2_Chr01g0028301">
    <property type="protein sequence ID" value="CDS:HanXRQr2_Chr01g0028301.1"/>
    <property type="gene ID" value="HanXRQr2_Chr01g0028301"/>
</dbReference>
<comment type="caution">
    <text evidence="3">The sequence shown here is derived from an EMBL/GenBank/DDBJ whole genome shotgun (WGS) entry which is preliminary data.</text>
</comment>
<dbReference type="AlphaFoldDB" id="A0A9K3MYK4"/>
<evidence type="ECO:0000313" key="5">
    <source>
        <dbReference type="Proteomes" id="UP000215914"/>
    </source>
</evidence>
<keyword evidence="5" id="KW-1185">Reference proteome</keyword>
<dbReference type="Pfam" id="PF13837">
    <property type="entry name" value="Myb_DNA-bind_4"/>
    <property type="match status" value="1"/>
</dbReference>
<organism evidence="3 5">
    <name type="scientific">Helianthus annuus</name>
    <name type="common">Common sunflower</name>
    <dbReference type="NCBI Taxonomy" id="4232"/>
    <lineage>
        <taxon>Eukaryota</taxon>
        <taxon>Viridiplantae</taxon>
        <taxon>Streptophyta</taxon>
        <taxon>Embryophyta</taxon>
        <taxon>Tracheophyta</taxon>
        <taxon>Spermatophyta</taxon>
        <taxon>Magnoliopsida</taxon>
        <taxon>eudicotyledons</taxon>
        <taxon>Gunneridae</taxon>
        <taxon>Pentapetalae</taxon>
        <taxon>asterids</taxon>
        <taxon>campanulids</taxon>
        <taxon>Asterales</taxon>
        <taxon>Asteraceae</taxon>
        <taxon>Asteroideae</taxon>
        <taxon>Heliantheae alliance</taxon>
        <taxon>Heliantheae</taxon>
        <taxon>Helianthus</taxon>
    </lineage>
</organism>
<feature type="region of interest" description="Disordered" evidence="1">
    <location>
        <begin position="1"/>
        <end position="21"/>
    </location>
</feature>
<dbReference type="InterPro" id="IPR044823">
    <property type="entry name" value="ASIL1/2-like"/>
</dbReference>
<dbReference type="EMBL" id="MNCJ02000316">
    <property type="protein sequence ID" value="KAF5822586.1"/>
    <property type="molecule type" value="Genomic_DNA"/>
</dbReference>